<accession>A0A060LXH9</accession>
<dbReference type="PATRIC" id="fig|1246626.3.peg.3409"/>
<dbReference type="Pfam" id="PF00583">
    <property type="entry name" value="Acetyltransf_1"/>
    <property type="match status" value="1"/>
</dbReference>
<dbReference type="HOGENOM" id="CLU_013985_19_1_9"/>
<dbReference type="InterPro" id="IPR016181">
    <property type="entry name" value="Acyl_CoA_acyltransferase"/>
</dbReference>
<dbReference type="GO" id="GO:0016747">
    <property type="term" value="F:acyltransferase activity, transferring groups other than amino-acyl groups"/>
    <property type="evidence" value="ECO:0007669"/>
    <property type="project" value="InterPro"/>
</dbReference>
<dbReference type="InterPro" id="IPR000182">
    <property type="entry name" value="GNAT_dom"/>
</dbReference>
<feature type="domain" description="N-acetyltransferase" evidence="1">
    <location>
        <begin position="1"/>
        <end position="164"/>
    </location>
</feature>
<dbReference type="KEGG" id="ble:BleG1_3424"/>
<name>A0A060LXH9_9BACI</name>
<dbReference type="STRING" id="1246626.BleG1_3424"/>
<organism evidence="2 3">
    <name type="scientific">Shouchella lehensis G1</name>
    <dbReference type="NCBI Taxonomy" id="1246626"/>
    <lineage>
        <taxon>Bacteria</taxon>
        <taxon>Bacillati</taxon>
        <taxon>Bacillota</taxon>
        <taxon>Bacilli</taxon>
        <taxon>Bacillales</taxon>
        <taxon>Bacillaceae</taxon>
        <taxon>Shouchella</taxon>
    </lineage>
</organism>
<dbReference type="Gene3D" id="3.40.630.30">
    <property type="match status" value="1"/>
</dbReference>
<dbReference type="EMBL" id="CP003923">
    <property type="protein sequence ID" value="AIC95971.1"/>
    <property type="molecule type" value="Genomic_DNA"/>
</dbReference>
<evidence type="ECO:0000313" key="3">
    <source>
        <dbReference type="Proteomes" id="UP000027142"/>
    </source>
</evidence>
<evidence type="ECO:0000259" key="1">
    <source>
        <dbReference type="PROSITE" id="PS51186"/>
    </source>
</evidence>
<dbReference type="RefSeq" id="WP_038483501.1">
    <property type="nucleotide sequence ID" value="NZ_CP003923.1"/>
</dbReference>
<dbReference type="OrthoDB" id="9773249at2"/>
<dbReference type="AlphaFoldDB" id="A0A060LXH9"/>
<reference evidence="2 3" key="1">
    <citation type="journal article" date="2014" name="Gene">
        <title>A comparative genomic analysis of the alkalitolerant soil bacterium Bacillus lehensis G1.</title>
        <authorList>
            <person name="Noor Y.M."/>
            <person name="Samsulrizal N.H."/>
            <person name="Jema'on N.A."/>
            <person name="Low K.O."/>
            <person name="Ramli A.N."/>
            <person name="Alias N.I."/>
            <person name="Damis S.I."/>
            <person name="Fuzi S.F."/>
            <person name="Isa M.N."/>
            <person name="Murad A.M."/>
            <person name="Raih M.F."/>
            <person name="Bakar F.D."/>
            <person name="Najimudin N."/>
            <person name="Mahadi N.M."/>
            <person name="Illias R.M."/>
        </authorList>
    </citation>
    <scope>NUCLEOTIDE SEQUENCE [LARGE SCALE GENOMIC DNA]</scope>
    <source>
        <strain evidence="2 3">G1</strain>
    </source>
</reference>
<dbReference type="PANTHER" id="PTHR43415:SF3">
    <property type="entry name" value="GNAT-FAMILY ACETYLTRANSFERASE"/>
    <property type="match status" value="1"/>
</dbReference>
<dbReference type="PROSITE" id="PS51186">
    <property type="entry name" value="GNAT"/>
    <property type="match status" value="1"/>
</dbReference>
<dbReference type="PANTHER" id="PTHR43415">
    <property type="entry name" value="SPERMIDINE N(1)-ACETYLTRANSFERASE"/>
    <property type="match status" value="1"/>
</dbReference>
<keyword evidence="3" id="KW-1185">Reference proteome</keyword>
<protein>
    <submittedName>
        <fullName evidence="2">Acetyltransferase</fullName>
    </submittedName>
</protein>
<gene>
    <name evidence="2" type="ORF">BleG1_3424</name>
</gene>
<dbReference type="Proteomes" id="UP000027142">
    <property type="component" value="Chromosome"/>
</dbReference>
<sequence>MHIRTIELKDAENYLALSKRIDSSGYMLFEPEEKNISIAKQQEMIEQIIQTKTTELFVAEVDESLIGFIMAIGGTVKRKRHSAYIVIGVDEPFRGKGVATKLFKRLFEWAKEMKLTRLELTVMKTNTEAYRLYRNLGFTVEGEKIHSLLVDGKPVNEYYLYKLL</sequence>
<dbReference type="CDD" id="cd04301">
    <property type="entry name" value="NAT_SF"/>
    <property type="match status" value="1"/>
</dbReference>
<dbReference type="SUPFAM" id="SSF55729">
    <property type="entry name" value="Acyl-CoA N-acyltransferases (Nat)"/>
    <property type="match status" value="1"/>
</dbReference>
<dbReference type="eggNOG" id="COG1670">
    <property type="taxonomic scope" value="Bacteria"/>
</dbReference>
<keyword evidence="2" id="KW-0808">Transferase</keyword>
<evidence type="ECO:0000313" key="2">
    <source>
        <dbReference type="EMBL" id="AIC95971.1"/>
    </source>
</evidence>
<proteinExistence type="predicted"/>